<dbReference type="AlphaFoldDB" id="A0A3D9ZD72"/>
<evidence type="ECO:0000313" key="2">
    <source>
        <dbReference type="Proteomes" id="UP000256900"/>
    </source>
</evidence>
<comment type="caution">
    <text evidence="1">The sequence shown here is derived from an EMBL/GenBank/DDBJ whole genome shotgun (WGS) entry which is preliminary data.</text>
</comment>
<protein>
    <submittedName>
        <fullName evidence="1">Uncharacterized protein</fullName>
    </submittedName>
</protein>
<evidence type="ECO:0000313" key="1">
    <source>
        <dbReference type="EMBL" id="REF89406.1"/>
    </source>
</evidence>
<gene>
    <name evidence="1" type="ORF">DES32_0627</name>
</gene>
<organism evidence="1 2">
    <name type="scientific">Methylovirgula ligni</name>
    <dbReference type="NCBI Taxonomy" id="569860"/>
    <lineage>
        <taxon>Bacteria</taxon>
        <taxon>Pseudomonadati</taxon>
        <taxon>Pseudomonadota</taxon>
        <taxon>Alphaproteobacteria</taxon>
        <taxon>Hyphomicrobiales</taxon>
        <taxon>Beijerinckiaceae</taxon>
        <taxon>Methylovirgula</taxon>
    </lineage>
</organism>
<dbReference type="EMBL" id="QUMO01000001">
    <property type="protein sequence ID" value="REF89406.1"/>
    <property type="molecule type" value="Genomic_DNA"/>
</dbReference>
<proteinExistence type="predicted"/>
<keyword evidence="2" id="KW-1185">Reference proteome</keyword>
<name>A0A3D9ZD72_9HYPH</name>
<reference evidence="1 2" key="1">
    <citation type="submission" date="2018-08" db="EMBL/GenBank/DDBJ databases">
        <title>Genomic Encyclopedia of Type Strains, Phase IV (KMG-IV): sequencing the most valuable type-strain genomes for metagenomic binning, comparative biology and taxonomic classification.</title>
        <authorList>
            <person name="Goeker M."/>
        </authorList>
    </citation>
    <scope>NUCLEOTIDE SEQUENCE [LARGE SCALE GENOMIC DNA]</scope>
    <source>
        <strain evidence="1 2">BW863</strain>
    </source>
</reference>
<dbReference type="Proteomes" id="UP000256900">
    <property type="component" value="Unassembled WGS sequence"/>
</dbReference>
<accession>A0A3D9ZD72</accession>
<sequence>MQRKPHHGGLALHVRRLYNLHMPIFSRVLFLPLGLSLVLPVTAATADEQASPVPFQNRGAIGKIPSDVSVLAYGAAHPECLEWTDSCRTCLRSPDGRVGCSTPGIACQPKAVICKKEKSAK</sequence>